<protein>
    <submittedName>
        <fullName evidence="2">Uncharacterized protein</fullName>
    </submittedName>
</protein>
<sequence length="157" mass="17918">MKTQNNQTGNKSNQVERVLLKSAAVIVSFVLISFTVSAQGFWKQLLTNNSFGKVAMLMVEELEADAATTSNALPAKAESSAFYIEEAVDEPMEVEAWMTDDVYFGAFVTMAQPEVEKSLEIEEWMSSDKHFSNRFSLETDREMKLEAWMTDDKYWRM</sequence>
<dbReference type="RefSeq" id="WP_133464959.1">
    <property type="nucleotide sequence ID" value="NZ_SNWI01000004.1"/>
</dbReference>
<organism evidence="2 3">
    <name type="scientific">Sunxiuqinia elliptica</name>
    <dbReference type="NCBI Taxonomy" id="655355"/>
    <lineage>
        <taxon>Bacteria</taxon>
        <taxon>Pseudomonadati</taxon>
        <taxon>Bacteroidota</taxon>
        <taxon>Bacteroidia</taxon>
        <taxon>Marinilabiliales</taxon>
        <taxon>Prolixibacteraceae</taxon>
        <taxon>Sunxiuqinia</taxon>
    </lineage>
</organism>
<reference evidence="2 3" key="1">
    <citation type="submission" date="2019-03" db="EMBL/GenBank/DDBJ databases">
        <title>Freshwater and sediment microbial communities from various areas in North America, analyzing microbe dynamics in response to fracking.</title>
        <authorList>
            <person name="Lamendella R."/>
        </authorList>
    </citation>
    <scope>NUCLEOTIDE SEQUENCE [LARGE SCALE GENOMIC DNA]</scope>
    <source>
        <strain evidence="2 3">114D</strain>
    </source>
</reference>
<dbReference type="Proteomes" id="UP000294848">
    <property type="component" value="Unassembled WGS sequence"/>
</dbReference>
<name>A0A4R6H491_9BACT</name>
<evidence type="ECO:0000256" key="1">
    <source>
        <dbReference type="SAM" id="Phobius"/>
    </source>
</evidence>
<evidence type="ECO:0000313" key="2">
    <source>
        <dbReference type="EMBL" id="TDO02714.1"/>
    </source>
</evidence>
<accession>A0A4R6H491</accession>
<comment type="caution">
    <text evidence="2">The sequence shown here is derived from an EMBL/GenBank/DDBJ whole genome shotgun (WGS) entry which is preliminary data.</text>
</comment>
<dbReference type="EMBL" id="SNWI01000004">
    <property type="protein sequence ID" value="TDO02714.1"/>
    <property type="molecule type" value="Genomic_DNA"/>
</dbReference>
<evidence type="ECO:0000313" key="3">
    <source>
        <dbReference type="Proteomes" id="UP000294848"/>
    </source>
</evidence>
<gene>
    <name evidence="2" type="ORF">DET52_104180</name>
</gene>
<keyword evidence="1" id="KW-0812">Transmembrane</keyword>
<keyword evidence="1" id="KW-1133">Transmembrane helix</keyword>
<proteinExistence type="predicted"/>
<keyword evidence="1" id="KW-0472">Membrane</keyword>
<dbReference type="OrthoDB" id="1122082at2"/>
<dbReference type="AlphaFoldDB" id="A0A4R6H491"/>
<feature type="transmembrane region" description="Helical" evidence="1">
    <location>
        <begin position="20"/>
        <end position="42"/>
    </location>
</feature>